<dbReference type="Gene3D" id="3.80.10.10">
    <property type="entry name" value="Ribonuclease Inhibitor"/>
    <property type="match status" value="2"/>
</dbReference>
<evidence type="ECO:0000313" key="9">
    <source>
        <dbReference type="Proteomes" id="UP000265566"/>
    </source>
</evidence>
<evidence type="ECO:0000256" key="2">
    <source>
        <dbReference type="ARBA" id="ARBA00022614"/>
    </source>
</evidence>
<organism evidence="8 9">
    <name type="scientific">Medicago truncatula</name>
    <name type="common">Barrel medic</name>
    <name type="synonym">Medicago tribuloides</name>
    <dbReference type="NCBI Taxonomy" id="3880"/>
    <lineage>
        <taxon>Eukaryota</taxon>
        <taxon>Viridiplantae</taxon>
        <taxon>Streptophyta</taxon>
        <taxon>Embryophyta</taxon>
        <taxon>Tracheophyta</taxon>
        <taxon>Spermatophyta</taxon>
        <taxon>Magnoliopsida</taxon>
        <taxon>eudicotyledons</taxon>
        <taxon>Gunneridae</taxon>
        <taxon>Pentapetalae</taxon>
        <taxon>rosids</taxon>
        <taxon>fabids</taxon>
        <taxon>Fabales</taxon>
        <taxon>Fabaceae</taxon>
        <taxon>Papilionoideae</taxon>
        <taxon>50 kb inversion clade</taxon>
        <taxon>NPAAA clade</taxon>
        <taxon>Hologalegina</taxon>
        <taxon>IRL clade</taxon>
        <taxon>Trifolieae</taxon>
        <taxon>Medicago</taxon>
    </lineage>
</organism>
<feature type="domain" description="AAA+ ATPase" evidence="7">
    <location>
        <begin position="171"/>
        <end position="312"/>
    </location>
</feature>
<dbReference type="GO" id="GO:0006952">
    <property type="term" value="P:defense response"/>
    <property type="evidence" value="ECO:0007669"/>
    <property type="project" value="UniProtKB-KW"/>
</dbReference>
<sequence length="918" mass="105504">MEALGVIWEVAKSLLSCTNAQAAYVYKLQENLESLNKIWDDLQNKEKDVLTEIERAESTRVMKRTKEVASWLQEFQKLQEKMMKDIPNFQEVQSNRCLNGYCPKNYVSSYKVGKKIVERLNEVNAMLSKVDKITQFAIQQPPKPVAEMPCGDTIGLDLMVNEVWNSLKDDNVGIIGLYGMGGAGKTTLMKRIQSELGKREHSFDLVLWAVVSKDCDTKKIMTDISRRIGIDDSVWEESSQDQKVGKIYEGLKEKKFLLMLDDLWEKLELQELGFPVLKESNNKSKVVFTTRIKDVCAKMKAQKKLEVKCLSDEEAFELFRSKLGDETLNCHTEIPKLAHEMAKKCRGLPLALITVGSAMAGVESYEAWEVAKNNLSSCSWTAGDIVKVFRTLKFSYDKLPDKAHQSCFLYCALYPEDYEIDVDELIDRWIGEGFLDKDAKNVYDMYNQGKSIIQKLLLSCLLEEDIEIHHPFWHGNSNRKIKMHDMIRDMALWLTRDEDENKDKIVVQREASSMSEMDSRRLNVVERISIINTDWNLEESWKVPTCPNLITLCLNLEMDFDAPAFSLNFQSLKKLRVLDLSYSDSSINLPSEIGELINLEFLNLSKSEVFTLPIAMKKLKNLRVFLMDNVASWSHIIKSILEVIESLEQLKVFRFIASDGSSKSGSTIEEEISLLEKLESLPKLEELSVSLTNFASVQTLFHSTKLRDCSRGLWISEFKRWQNSLEMSSLLTSMSEMMHLDLIYLWGIKSLMDASLIADKCHLGKLRQVHIYHCYSITHLTWLRYAPLLEKLVVSSCSSIEEVVKEVKDDEQADYDSNNDIIFRNLKVLRLSNMSKLVSIHKRALDFPSLKRIRVFECPNLKKLPFNSSFTSKNNLTVIQGSTKWWDNLEWDDTIIPSLLRPNFEPFIIPDPDVGLII</sequence>
<name>A0A396JNP9_MEDTR</name>
<dbReference type="InterPro" id="IPR002182">
    <property type="entry name" value="NB-ARC"/>
</dbReference>
<comment type="similarity">
    <text evidence="1">Belongs to the disease resistance NB-LRR family.</text>
</comment>
<dbReference type="InterPro" id="IPR003593">
    <property type="entry name" value="AAA+_ATPase"/>
</dbReference>
<dbReference type="FunFam" id="1.10.8.430:FF:000003">
    <property type="entry name" value="Probable disease resistance protein At5g66910"/>
    <property type="match status" value="1"/>
</dbReference>
<dbReference type="SUPFAM" id="SSF52540">
    <property type="entry name" value="P-loop containing nucleoside triphosphate hydrolases"/>
    <property type="match status" value="1"/>
</dbReference>
<dbReference type="Gene3D" id="1.10.8.430">
    <property type="entry name" value="Helical domain of apoptotic protease-activating factors"/>
    <property type="match status" value="1"/>
</dbReference>
<keyword evidence="5" id="KW-0611">Plant defense</keyword>
<dbReference type="Pfam" id="PF00931">
    <property type="entry name" value="NB-ARC"/>
    <property type="match status" value="1"/>
</dbReference>
<evidence type="ECO:0000256" key="3">
    <source>
        <dbReference type="ARBA" id="ARBA00022737"/>
    </source>
</evidence>
<dbReference type="GO" id="GO:0005524">
    <property type="term" value="F:ATP binding"/>
    <property type="evidence" value="ECO:0007669"/>
    <property type="project" value="UniProtKB-KW"/>
</dbReference>
<dbReference type="Proteomes" id="UP000265566">
    <property type="component" value="Chromosome 1"/>
</dbReference>
<keyword evidence="2" id="KW-0433">Leucine-rich repeat</keyword>
<dbReference type="InterPro" id="IPR036388">
    <property type="entry name" value="WH-like_DNA-bd_sf"/>
</dbReference>
<dbReference type="GO" id="GO:0043531">
    <property type="term" value="F:ADP binding"/>
    <property type="evidence" value="ECO:0007669"/>
    <property type="project" value="InterPro"/>
</dbReference>
<keyword evidence="8" id="KW-0378">Hydrolase</keyword>
<dbReference type="Pfam" id="PF23559">
    <property type="entry name" value="WHD_DRP"/>
    <property type="match status" value="1"/>
</dbReference>
<dbReference type="EMBL" id="PSQE01000001">
    <property type="protein sequence ID" value="RHN77845.1"/>
    <property type="molecule type" value="Genomic_DNA"/>
</dbReference>
<dbReference type="InterPro" id="IPR050905">
    <property type="entry name" value="Plant_NBS-LRR"/>
</dbReference>
<dbReference type="InterPro" id="IPR058922">
    <property type="entry name" value="WHD_DRP"/>
</dbReference>
<gene>
    <name evidence="8" type="ORF">MtrunA17_Chr1g0159111</name>
</gene>
<dbReference type="FunFam" id="1.10.10.10:FF:000322">
    <property type="entry name" value="Probable disease resistance protein At1g63360"/>
    <property type="match status" value="1"/>
</dbReference>
<reference evidence="9" key="1">
    <citation type="journal article" date="2018" name="Nat. Plants">
        <title>Whole-genome landscape of Medicago truncatula symbiotic genes.</title>
        <authorList>
            <person name="Pecrix Y."/>
            <person name="Staton S.E."/>
            <person name="Sallet E."/>
            <person name="Lelandais-Briere C."/>
            <person name="Moreau S."/>
            <person name="Carrere S."/>
            <person name="Blein T."/>
            <person name="Jardinaud M.F."/>
            <person name="Latrasse D."/>
            <person name="Zouine M."/>
            <person name="Zahm M."/>
            <person name="Kreplak J."/>
            <person name="Mayjonade B."/>
            <person name="Satge C."/>
            <person name="Perez M."/>
            <person name="Cauet S."/>
            <person name="Marande W."/>
            <person name="Chantry-Darmon C."/>
            <person name="Lopez-Roques C."/>
            <person name="Bouchez O."/>
            <person name="Berard A."/>
            <person name="Debelle F."/>
            <person name="Munos S."/>
            <person name="Bendahmane A."/>
            <person name="Berges H."/>
            <person name="Niebel A."/>
            <person name="Buitink J."/>
            <person name="Frugier F."/>
            <person name="Benhamed M."/>
            <person name="Crespi M."/>
            <person name="Gouzy J."/>
            <person name="Gamas P."/>
        </authorList>
    </citation>
    <scope>NUCLEOTIDE SEQUENCE [LARGE SCALE GENOMIC DNA]</scope>
    <source>
        <strain evidence="9">cv. Jemalong A17</strain>
    </source>
</reference>
<evidence type="ECO:0000256" key="4">
    <source>
        <dbReference type="ARBA" id="ARBA00022741"/>
    </source>
</evidence>
<accession>A0A396JNP9</accession>
<evidence type="ECO:0000256" key="5">
    <source>
        <dbReference type="ARBA" id="ARBA00022821"/>
    </source>
</evidence>
<evidence type="ECO:0000256" key="6">
    <source>
        <dbReference type="ARBA" id="ARBA00022840"/>
    </source>
</evidence>
<dbReference type="Gene3D" id="1.10.10.10">
    <property type="entry name" value="Winged helix-like DNA-binding domain superfamily/Winged helix DNA-binding domain"/>
    <property type="match status" value="1"/>
</dbReference>
<dbReference type="SMART" id="SM00382">
    <property type="entry name" value="AAA"/>
    <property type="match status" value="1"/>
</dbReference>
<keyword evidence="4" id="KW-0547">Nucleotide-binding</keyword>
<dbReference type="GO" id="GO:0016787">
    <property type="term" value="F:hydrolase activity"/>
    <property type="evidence" value="ECO:0007669"/>
    <property type="project" value="UniProtKB-KW"/>
</dbReference>
<dbReference type="SUPFAM" id="SSF52058">
    <property type="entry name" value="L domain-like"/>
    <property type="match status" value="1"/>
</dbReference>
<evidence type="ECO:0000313" key="8">
    <source>
        <dbReference type="EMBL" id="RHN77845.1"/>
    </source>
</evidence>
<dbReference type="InterPro" id="IPR027417">
    <property type="entry name" value="P-loop_NTPase"/>
</dbReference>
<evidence type="ECO:0000259" key="7">
    <source>
        <dbReference type="SMART" id="SM00382"/>
    </source>
</evidence>
<dbReference type="Pfam" id="PF23247">
    <property type="entry name" value="LRR_RPS2"/>
    <property type="match status" value="1"/>
</dbReference>
<proteinExistence type="inferred from homology"/>
<keyword evidence="3" id="KW-0677">Repeat</keyword>
<dbReference type="FunFam" id="3.40.50.300:FF:001091">
    <property type="entry name" value="Probable disease resistance protein At1g61300"/>
    <property type="match status" value="1"/>
</dbReference>
<protein>
    <submittedName>
        <fullName evidence="8">Putative P-loop containing nucleoside triphosphate hydrolase, leucine-rich repeat domain, L</fullName>
    </submittedName>
</protein>
<dbReference type="InterPro" id="IPR057135">
    <property type="entry name" value="At4g27190-like_LRR"/>
</dbReference>
<dbReference type="InterPro" id="IPR032675">
    <property type="entry name" value="LRR_dom_sf"/>
</dbReference>
<dbReference type="AlphaFoldDB" id="A0A396JNP9"/>
<dbReference type="PANTHER" id="PTHR33463:SF220">
    <property type="entry name" value="NB-ARC DOMAIN-CONTAINING PROTEIN"/>
    <property type="match status" value="1"/>
</dbReference>
<dbReference type="PANTHER" id="PTHR33463">
    <property type="entry name" value="NB-ARC DOMAIN-CONTAINING PROTEIN-RELATED"/>
    <property type="match status" value="1"/>
</dbReference>
<dbReference type="Gene3D" id="3.40.50.300">
    <property type="entry name" value="P-loop containing nucleotide triphosphate hydrolases"/>
    <property type="match status" value="1"/>
</dbReference>
<comment type="caution">
    <text evidence="8">The sequence shown here is derived from an EMBL/GenBank/DDBJ whole genome shotgun (WGS) entry which is preliminary data.</text>
</comment>
<dbReference type="OrthoDB" id="664960at2759"/>
<dbReference type="InterPro" id="IPR042197">
    <property type="entry name" value="Apaf_helical"/>
</dbReference>
<evidence type="ECO:0000256" key="1">
    <source>
        <dbReference type="ARBA" id="ARBA00008894"/>
    </source>
</evidence>
<dbReference type="PRINTS" id="PR00364">
    <property type="entry name" value="DISEASERSIST"/>
</dbReference>
<keyword evidence="6" id="KW-0067">ATP-binding</keyword>
<dbReference type="Gramene" id="rna1339">
    <property type="protein sequence ID" value="RHN77845.1"/>
    <property type="gene ID" value="gene1339"/>
</dbReference>